<dbReference type="InterPro" id="IPR013747">
    <property type="entry name" value="ACP_syn_III_C"/>
</dbReference>
<dbReference type="OrthoDB" id="8732661at2"/>
<dbReference type="InterPro" id="IPR033248">
    <property type="entry name" value="Transketolase_C"/>
</dbReference>
<dbReference type="InterPro" id="IPR005475">
    <property type="entry name" value="Transketolase-like_Pyr-bd"/>
</dbReference>
<dbReference type="Pfam" id="PF08545">
    <property type="entry name" value="ACP_syn_III"/>
    <property type="match status" value="1"/>
</dbReference>
<dbReference type="InterPro" id="IPR011053">
    <property type="entry name" value="Single_hybrid_motif"/>
</dbReference>
<name>A0A518DWY2_9BACT</name>
<gene>
    <name evidence="10" type="primary">bfmBAB</name>
    <name evidence="10" type="ORF">Pla8534_41680</name>
</gene>
<dbReference type="SUPFAM" id="SSF52518">
    <property type="entry name" value="Thiamin diphosphate-binding fold (THDP-binding)"/>
    <property type="match status" value="2"/>
</dbReference>
<comment type="cofactor">
    <cofactor evidence="1">
        <name>(R)-lipoate</name>
        <dbReference type="ChEBI" id="CHEBI:83088"/>
    </cofactor>
</comment>
<dbReference type="Gene3D" id="3.40.50.920">
    <property type="match status" value="1"/>
</dbReference>
<dbReference type="InterPro" id="IPR000089">
    <property type="entry name" value="Biotin_lipoyl"/>
</dbReference>
<dbReference type="KEGG" id="lcre:Pla8534_41680"/>
<dbReference type="InterPro" id="IPR001017">
    <property type="entry name" value="DH_E1"/>
</dbReference>
<evidence type="ECO:0000313" key="10">
    <source>
        <dbReference type="EMBL" id="QDU96348.1"/>
    </source>
</evidence>
<evidence type="ECO:0000259" key="9">
    <source>
        <dbReference type="PROSITE" id="PS50968"/>
    </source>
</evidence>
<dbReference type="EMBL" id="CP036433">
    <property type="protein sequence ID" value="QDU96348.1"/>
    <property type="molecule type" value="Genomic_DNA"/>
</dbReference>
<proteinExistence type="predicted"/>
<dbReference type="InterPro" id="IPR016039">
    <property type="entry name" value="Thiolase-like"/>
</dbReference>
<dbReference type="GO" id="GO:0006633">
    <property type="term" value="P:fatty acid biosynthetic process"/>
    <property type="evidence" value="ECO:0007669"/>
    <property type="project" value="InterPro"/>
</dbReference>
<keyword evidence="7 10" id="KW-0560">Oxidoreductase</keyword>
<evidence type="ECO:0000256" key="1">
    <source>
        <dbReference type="ARBA" id="ARBA00001938"/>
    </source>
</evidence>
<dbReference type="Gene3D" id="3.40.50.970">
    <property type="match status" value="2"/>
</dbReference>
<evidence type="ECO:0000256" key="6">
    <source>
        <dbReference type="ARBA" id="ARBA00022823"/>
    </source>
</evidence>
<dbReference type="PANTHER" id="PTHR42980">
    <property type="entry name" value="2-OXOISOVALERATE DEHYDROGENASE SUBUNIT BETA-RELATED"/>
    <property type="match status" value="1"/>
</dbReference>
<evidence type="ECO:0000256" key="3">
    <source>
        <dbReference type="ARBA" id="ARBA00003906"/>
    </source>
</evidence>
<dbReference type="GO" id="GO:0009083">
    <property type="term" value="P:branched-chain amino acid catabolic process"/>
    <property type="evidence" value="ECO:0007669"/>
    <property type="project" value="TreeGrafter"/>
</dbReference>
<dbReference type="PANTHER" id="PTHR42980:SF1">
    <property type="entry name" value="2-OXOISOVALERATE DEHYDROGENASE SUBUNIT BETA, MITOCHONDRIAL"/>
    <property type="match status" value="1"/>
</dbReference>
<dbReference type="GO" id="GO:0007584">
    <property type="term" value="P:response to nutrient"/>
    <property type="evidence" value="ECO:0007669"/>
    <property type="project" value="TreeGrafter"/>
</dbReference>
<dbReference type="Proteomes" id="UP000317648">
    <property type="component" value="Chromosome"/>
</dbReference>
<dbReference type="RefSeq" id="WP_145054987.1">
    <property type="nucleotide sequence ID" value="NZ_CP036433.1"/>
</dbReference>
<dbReference type="GO" id="GO:0004315">
    <property type="term" value="F:3-oxoacyl-[acyl-carrier-protein] synthase activity"/>
    <property type="evidence" value="ECO:0007669"/>
    <property type="project" value="InterPro"/>
</dbReference>
<dbReference type="Pfam" id="PF02779">
    <property type="entry name" value="Transket_pyr"/>
    <property type="match status" value="1"/>
</dbReference>
<dbReference type="InterPro" id="IPR029061">
    <property type="entry name" value="THDP-binding"/>
</dbReference>
<dbReference type="InterPro" id="IPR013751">
    <property type="entry name" value="ACP_syn_III_N"/>
</dbReference>
<dbReference type="Pfam" id="PF00364">
    <property type="entry name" value="Biotin_lipoyl"/>
    <property type="match status" value="1"/>
</dbReference>
<evidence type="ECO:0000313" key="11">
    <source>
        <dbReference type="Proteomes" id="UP000317648"/>
    </source>
</evidence>
<dbReference type="CDD" id="cd06849">
    <property type="entry name" value="lipoyl_domain"/>
    <property type="match status" value="1"/>
</dbReference>
<feature type="domain" description="Lipoyl-binding" evidence="9">
    <location>
        <begin position="667"/>
        <end position="747"/>
    </location>
</feature>
<organism evidence="10 11">
    <name type="scientific">Lignipirellula cremea</name>
    <dbReference type="NCBI Taxonomy" id="2528010"/>
    <lineage>
        <taxon>Bacteria</taxon>
        <taxon>Pseudomonadati</taxon>
        <taxon>Planctomycetota</taxon>
        <taxon>Planctomycetia</taxon>
        <taxon>Pirellulales</taxon>
        <taxon>Pirellulaceae</taxon>
        <taxon>Lignipirellula</taxon>
    </lineage>
</organism>
<dbReference type="InterPro" id="IPR009014">
    <property type="entry name" value="Transketo_C/PFOR_II"/>
</dbReference>
<dbReference type="EC" id="1.2.4.4" evidence="4"/>
<evidence type="ECO:0000256" key="5">
    <source>
        <dbReference type="ARBA" id="ARBA00022679"/>
    </source>
</evidence>
<dbReference type="CDD" id="cd02000">
    <property type="entry name" value="TPP_E1_PDC_ADC_BCADC"/>
    <property type="match status" value="1"/>
</dbReference>
<dbReference type="SUPFAM" id="SSF52922">
    <property type="entry name" value="TK C-terminal domain-like"/>
    <property type="match status" value="1"/>
</dbReference>
<dbReference type="PROSITE" id="PS00189">
    <property type="entry name" value="LIPOYL"/>
    <property type="match status" value="1"/>
</dbReference>
<keyword evidence="6" id="KW-0450">Lipoyl</keyword>
<evidence type="ECO:0000256" key="8">
    <source>
        <dbReference type="ARBA" id="ARBA00023052"/>
    </source>
</evidence>
<dbReference type="Gene3D" id="3.40.47.10">
    <property type="match status" value="1"/>
</dbReference>
<evidence type="ECO:0000256" key="2">
    <source>
        <dbReference type="ARBA" id="ARBA00001964"/>
    </source>
</evidence>
<dbReference type="SUPFAM" id="SSF53901">
    <property type="entry name" value="Thiolase-like"/>
    <property type="match status" value="1"/>
</dbReference>
<evidence type="ECO:0000256" key="4">
    <source>
        <dbReference type="ARBA" id="ARBA00012277"/>
    </source>
</evidence>
<sequence length="1109" mass="119646">MDLQDLKHLYRAMYAARCVDRVERELTNRGEAFFHVSGAGHESSACLALHLNEHDWLHCHYRDKALMLARGLTAKDFFDASLCKDASHSRGRQMSAHMSSPELHLLSIVGPVGNSALQAAGVAAAVREREGSPVVLCSVGDGTSQQGEFLEACAEAVRSTLPVLFFVEDNRYAISTQTRGNTFYSRPDGDADEFYGMPIHRVDGRDVVAVNQVVGDVVAQMRQDRRPVVIVLDVERLDNHTNADDQTQYREQEEILAAADGSDPLFNFRSHLLQQGLSEEELAAIEKSVQKEVRQAEEDAIAGPEPAPIFDAKKAISVELTHPSRENHGEGAPALTMREALREVLRNHLQDDARVSLFGQDIEDPKGDVFGVTKGLTTQFGARVKNAPLTESTILGFSIGRALAGERPVAFLQFADFMPLAYNQIVSEMASMHWRSDGGWSSPVIVMAACGGLRPGLGPFHAQSFESLLTHTPGVDVFMPSTASDAAGLLNAAFASERPTLFLYPKSLLNDPANRTPALVADQFTPIGPARKVRSGRDVTFVSWGNTIKLCEKAAQALEAVGVESEILDLRTLSPWDEHAVIASAEKTAHLVVVHEDNHTCGLGAEISATVAEKTRVPVAIRRVTRPDTFVPCNFANQLEVLPSFRRVLTTAAELLSLDLSWIAPPVPEAGSAMIEAIGSGPADESVLVVDLLVKSGARVERGDAVASLEATKSVFEITSPVSGMLEEILVSEGDTVAVGAPLMRVRLPAAERRIKPVTQELPGEPVLTRKPSRERLRVPRRTTEIRQFEVGVSSIAALEGSRTIGNEELLALLGNSGQMTAEDIVRRTGIESRQWINTQEDAIGMAVKASWEALDRENLIPDDLDLVICTTTSPNSVTPSMACQVLAGLSRGKTSGAMLQAFDINAACSGYLYALQSGYDYLQSKPDGKVLIVTAEVLSPLLDPNDFDTAILFGDAASASILYGEGCMSHAQGKLFRPELSAKGDSGSALTVPLLREGYIQMHGRKVFSEAVRTMVGSLTRVCGREGMGVEALNLVVPHQANQRIMNAIGNRIQTEVFSNIRTHGNTSSSSIPLCLADVLPASKKGDRLGLCAFGGGFTFGAGILEAL</sequence>
<dbReference type="PROSITE" id="PS50968">
    <property type="entry name" value="BIOTINYL_LIPOYL"/>
    <property type="match status" value="1"/>
</dbReference>
<dbReference type="InterPro" id="IPR003016">
    <property type="entry name" value="2-oxoA_DH_lipoyl-BS"/>
</dbReference>
<dbReference type="AlphaFoldDB" id="A0A518DWY2"/>
<dbReference type="SMART" id="SM00861">
    <property type="entry name" value="Transket_pyr"/>
    <property type="match status" value="1"/>
</dbReference>
<protein>
    <recommendedName>
        <fullName evidence="4">3-methyl-2-oxobutanoate dehydrogenase (2-methylpropanoyl-transferring)</fullName>
        <ecNumber evidence="4">1.2.4.4</ecNumber>
    </recommendedName>
</protein>
<keyword evidence="8" id="KW-0786">Thiamine pyrophosphate</keyword>
<keyword evidence="11" id="KW-1185">Reference proteome</keyword>
<dbReference type="Pfam" id="PF00676">
    <property type="entry name" value="E1_dh"/>
    <property type="match status" value="1"/>
</dbReference>
<dbReference type="CDD" id="cd00830">
    <property type="entry name" value="KAS_III"/>
    <property type="match status" value="1"/>
</dbReference>
<comment type="cofactor">
    <cofactor evidence="2">
        <name>thiamine diphosphate</name>
        <dbReference type="ChEBI" id="CHEBI:58937"/>
    </cofactor>
</comment>
<dbReference type="GO" id="GO:0003863">
    <property type="term" value="F:branched-chain 2-oxo acid dehydrogenase activity"/>
    <property type="evidence" value="ECO:0007669"/>
    <property type="project" value="UniProtKB-EC"/>
</dbReference>
<keyword evidence="5" id="KW-0808">Transferase</keyword>
<comment type="function">
    <text evidence="3">E1 component of the 2-oxoglutarate dehydrogenase (OGDH) complex which catalyzes the decarboxylation of 2-oxoglutarate, the first step in the conversion of 2-oxoglutarate to succinyl-CoA and CO(2).</text>
</comment>
<accession>A0A518DWY2</accession>
<reference evidence="10 11" key="1">
    <citation type="submission" date="2019-02" db="EMBL/GenBank/DDBJ databases">
        <title>Deep-cultivation of Planctomycetes and their phenomic and genomic characterization uncovers novel biology.</title>
        <authorList>
            <person name="Wiegand S."/>
            <person name="Jogler M."/>
            <person name="Boedeker C."/>
            <person name="Pinto D."/>
            <person name="Vollmers J."/>
            <person name="Rivas-Marin E."/>
            <person name="Kohn T."/>
            <person name="Peeters S.H."/>
            <person name="Heuer A."/>
            <person name="Rast P."/>
            <person name="Oberbeckmann S."/>
            <person name="Bunk B."/>
            <person name="Jeske O."/>
            <person name="Meyerdierks A."/>
            <person name="Storesund J.E."/>
            <person name="Kallscheuer N."/>
            <person name="Luecker S."/>
            <person name="Lage O.M."/>
            <person name="Pohl T."/>
            <person name="Merkel B.J."/>
            <person name="Hornburger P."/>
            <person name="Mueller R.-W."/>
            <person name="Bruemmer F."/>
            <person name="Labrenz M."/>
            <person name="Spormann A.M."/>
            <person name="Op den Camp H."/>
            <person name="Overmann J."/>
            <person name="Amann R."/>
            <person name="Jetten M.S.M."/>
            <person name="Mascher T."/>
            <person name="Medema M.H."/>
            <person name="Devos D.P."/>
            <person name="Kaster A.-K."/>
            <person name="Ovreas L."/>
            <person name="Rohde M."/>
            <person name="Galperin M.Y."/>
            <person name="Jogler C."/>
        </authorList>
    </citation>
    <scope>NUCLEOTIDE SEQUENCE [LARGE SCALE GENOMIC DNA]</scope>
    <source>
        <strain evidence="10 11">Pla85_3_4</strain>
    </source>
</reference>
<dbReference type="SUPFAM" id="SSF51230">
    <property type="entry name" value="Single hybrid motif"/>
    <property type="match status" value="1"/>
</dbReference>
<dbReference type="Pfam" id="PF02780">
    <property type="entry name" value="Transketolase_C"/>
    <property type="match status" value="1"/>
</dbReference>
<dbReference type="Pfam" id="PF08541">
    <property type="entry name" value="ACP_syn_III_C"/>
    <property type="match status" value="1"/>
</dbReference>
<dbReference type="Gene3D" id="2.40.50.100">
    <property type="match status" value="1"/>
</dbReference>
<evidence type="ECO:0000256" key="7">
    <source>
        <dbReference type="ARBA" id="ARBA00023002"/>
    </source>
</evidence>